<dbReference type="EMBL" id="JAMTCS010000013">
    <property type="protein sequence ID" value="MCP2266506.1"/>
    <property type="molecule type" value="Genomic_DNA"/>
</dbReference>
<dbReference type="AlphaFoldDB" id="A0A9X2JWU4"/>
<evidence type="ECO:0000313" key="2">
    <source>
        <dbReference type="Proteomes" id="UP001139493"/>
    </source>
</evidence>
<name>A0A9X2JWU4_9MICO</name>
<comment type="caution">
    <text evidence="1">The sequence shown here is derived from an EMBL/GenBank/DDBJ whole genome shotgun (WGS) entry which is preliminary data.</text>
</comment>
<reference evidence="1" key="1">
    <citation type="submission" date="2022-06" db="EMBL/GenBank/DDBJ databases">
        <title>Genomic Encyclopedia of Archaeal and Bacterial Type Strains, Phase II (KMG-II): from individual species to whole genera.</title>
        <authorList>
            <person name="Goeker M."/>
        </authorList>
    </citation>
    <scope>NUCLEOTIDE SEQUENCE</scope>
    <source>
        <strain evidence="1">DSM 26652</strain>
    </source>
</reference>
<evidence type="ECO:0000313" key="1">
    <source>
        <dbReference type="EMBL" id="MCP2266506.1"/>
    </source>
</evidence>
<proteinExistence type="predicted"/>
<dbReference type="RefSeq" id="WP_253838421.1">
    <property type="nucleotide sequence ID" value="NZ_JAMTCS010000013.1"/>
</dbReference>
<keyword evidence="2" id="KW-1185">Reference proteome</keyword>
<sequence length="292" mass="33944">MRWRWVDREIDRLDPDVDWERMISLHVGHQVPVLGLAMMVYPGTMRMMQPAAGAETLAATGKLVRHRDRRFDDGNQYLTAWLVDGVSSAAGRRASERLNRVHHAADRATPHLPGNFDRLDDFVYPLVLLATSEDRLRTSLGLPPTGERMKIAWHRWAQTLFRHLERASGPLADEAFPEDWHAMTEFAMTFDARPYEPTPAGHRVAAAMSDHFAARWFPAPLRWFGRDLTRYLVGERVARLHRIGWPSPWRVRLVRLALRSAFRAQAVLPDYRTPLPVRLRRVRERRLSRRTR</sequence>
<evidence type="ECO:0008006" key="3">
    <source>
        <dbReference type="Google" id="ProtNLM"/>
    </source>
</evidence>
<organism evidence="1 2">
    <name type="scientific">Promicromonospora thailandica</name>
    <dbReference type="NCBI Taxonomy" id="765201"/>
    <lineage>
        <taxon>Bacteria</taxon>
        <taxon>Bacillati</taxon>
        <taxon>Actinomycetota</taxon>
        <taxon>Actinomycetes</taxon>
        <taxon>Micrococcales</taxon>
        <taxon>Promicromonosporaceae</taxon>
        <taxon>Promicromonospora</taxon>
    </lineage>
</organism>
<protein>
    <recommendedName>
        <fullName evidence="3">ER-bound oxygenase mpaB/mpaB'/Rubber oxygenase catalytic domain-containing protein</fullName>
    </recommendedName>
</protein>
<gene>
    <name evidence="1" type="ORF">APR03_003876</name>
</gene>
<accession>A0A9X2JWU4</accession>
<dbReference type="Proteomes" id="UP001139493">
    <property type="component" value="Unassembled WGS sequence"/>
</dbReference>